<dbReference type="AlphaFoldDB" id="A0A263BT76"/>
<evidence type="ECO:0000313" key="2">
    <source>
        <dbReference type="EMBL" id="OZM56376.1"/>
    </source>
</evidence>
<evidence type="ECO:0000256" key="1">
    <source>
        <dbReference type="SAM" id="Phobius"/>
    </source>
</evidence>
<evidence type="ECO:0000313" key="3">
    <source>
        <dbReference type="Proteomes" id="UP000217083"/>
    </source>
</evidence>
<accession>A0A263BT76</accession>
<dbReference type="Pfam" id="PF06612">
    <property type="entry name" value="DUF1146"/>
    <property type="match status" value="1"/>
</dbReference>
<name>A0A263BT76_9BACI</name>
<keyword evidence="3" id="KW-1185">Reference proteome</keyword>
<organism evidence="2 3">
    <name type="scientific">Lottiidibacillus patelloidae</name>
    <dbReference type="NCBI Taxonomy" id="2670334"/>
    <lineage>
        <taxon>Bacteria</taxon>
        <taxon>Bacillati</taxon>
        <taxon>Bacillota</taxon>
        <taxon>Bacilli</taxon>
        <taxon>Bacillales</taxon>
        <taxon>Bacillaceae</taxon>
        <taxon>Lottiidibacillus</taxon>
    </lineage>
</organism>
<dbReference type="RefSeq" id="WP_094925285.1">
    <property type="nucleotide sequence ID" value="NZ_NPIA01000006.1"/>
</dbReference>
<keyword evidence="1" id="KW-1133">Transmembrane helix</keyword>
<feature type="transmembrane region" description="Helical" evidence="1">
    <location>
        <begin position="9"/>
        <end position="27"/>
    </location>
</feature>
<gene>
    <name evidence="2" type="ORF">CIB95_11410</name>
</gene>
<keyword evidence="1" id="KW-0812">Transmembrane</keyword>
<comment type="caution">
    <text evidence="2">The sequence shown here is derived from an EMBL/GenBank/DDBJ whole genome shotgun (WGS) entry which is preliminary data.</text>
</comment>
<evidence type="ECO:0008006" key="4">
    <source>
        <dbReference type="Google" id="ProtNLM"/>
    </source>
</evidence>
<reference evidence="2 3" key="2">
    <citation type="submission" date="2017-09" db="EMBL/GenBank/DDBJ databases">
        <title>Bacillus patelloidae sp. nov., isolated from the intestinal tract of a marine limpet.</title>
        <authorList>
            <person name="Liu R."/>
            <person name="Dong C."/>
            <person name="Shao Z."/>
        </authorList>
    </citation>
    <scope>NUCLEOTIDE SEQUENCE [LARGE SCALE GENOMIC DNA]</scope>
    <source>
        <strain evidence="2 3">SA5d-4</strain>
    </source>
</reference>
<sequence length="77" mass="8959">MELIFGQQAILSIVVHLFFIGVAWWALQALKFDLIVKTTDVLRARILFIFITIALGSAVAEFFLAYFYYSMQLKYLF</sequence>
<dbReference type="EMBL" id="NPIA01000006">
    <property type="protein sequence ID" value="OZM56376.1"/>
    <property type="molecule type" value="Genomic_DNA"/>
</dbReference>
<dbReference type="NCBIfam" id="TIGR02327">
    <property type="entry name" value="int_mem_ywzB"/>
    <property type="match status" value="1"/>
</dbReference>
<keyword evidence="1" id="KW-0472">Membrane</keyword>
<reference evidence="3" key="1">
    <citation type="submission" date="2017-08" db="EMBL/GenBank/DDBJ databases">
        <authorList>
            <person name="Huang Z."/>
        </authorList>
    </citation>
    <scope>NUCLEOTIDE SEQUENCE [LARGE SCALE GENOMIC DNA]</scope>
    <source>
        <strain evidence="3">SA5d-4</strain>
    </source>
</reference>
<dbReference type="Proteomes" id="UP000217083">
    <property type="component" value="Unassembled WGS sequence"/>
</dbReference>
<protein>
    <recommendedName>
        <fullName evidence="4">DUF1146 domain-containing protein</fullName>
    </recommendedName>
</protein>
<dbReference type="InterPro" id="IPR009526">
    <property type="entry name" value="DUF1146"/>
</dbReference>
<feature type="transmembrane region" description="Helical" evidence="1">
    <location>
        <begin position="47"/>
        <end position="69"/>
    </location>
</feature>
<proteinExistence type="predicted"/>